<feature type="transmembrane region" description="Helical" evidence="1">
    <location>
        <begin position="47"/>
        <end position="65"/>
    </location>
</feature>
<dbReference type="RefSeq" id="WP_110250328.1">
    <property type="nucleotide sequence ID" value="NZ_QJJR01000002.1"/>
</dbReference>
<dbReference type="EMBL" id="QJJR01000002">
    <property type="protein sequence ID" value="PXW92439.1"/>
    <property type="molecule type" value="Genomic_DNA"/>
</dbReference>
<keyword evidence="1" id="KW-1133">Transmembrane helix</keyword>
<dbReference type="OrthoDB" id="192868at2"/>
<name>A0A2V3WFC6_9BACI</name>
<proteinExistence type="predicted"/>
<organism evidence="3 4">
    <name type="scientific">Streptohalobacillus salinus</name>
    <dbReference type="NCBI Taxonomy" id="621096"/>
    <lineage>
        <taxon>Bacteria</taxon>
        <taxon>Bacillati</taxon>
        <taxon>Bacillota</taxon>
        <taxon>Bacilli</taxon>
        <taxon>Bacillales</taxon>
        <taxon>Bacillaceae</taxon>
        <taxon>Streptohalobacillus</taxon>
    </lineage>
</organism>
<dbReference type="InterPro" id="IPR025328">
    <property type="entry name" value="DUF4234"/>
</dbReference>
<comment type="caution">
    <text evidence="3">The sequence shown here is derived from an EMBL/GenBank/DDBJ whole genome shotgun (WGS) entry which is preliminary data.</text>
</comment>
<sequence>MIKERSVLIVIILSLITFGIYPIYWYYSITEELSAATNDPHFSGAKALIFALITLGIYVLFWYYIVGQKVAELQRTHNFQVKDNGVLYIVLSIFGLSLVSNAIIQSELNKLVPVVQLNGMNLHS</sequence>
<dbReference type="AlphaFoldDB" id="A0A2V3WFC6"/>
<evidence type="ECO:0000259" key="2">
    <source>
        <dbReference type="Pfam" id="PF14018"/>
    </source>
</evidence>
<dbReference type="Proteomes" id="UP000247922">
    <property type="component" value="Unassembled WGS sequence"/>
</dbReference>
<evidence type="ECO:0000313" key="3">
    <source>
        <dbReference type="EMBL" id="PXW92439.1"/>
    </source>
</evidence>
<keyword evidence="1" id="KW-0472">Membrane</keyword>
<evidence type="ECO:0000256" key="1">
    <source>
        <dbReference type="SAM" id="Phobius"/>
    </source>
</evidence>
<feature type="transmembrane region" description="Helical" evidence="1">
    <location>
        <begin position="7"/>
        <end position="27"/>
    </location>
</feature>
<feature type="domain" description="DUF4234" evidence="2">
    <location>
        <begin position="5"/>
        <end position="71"/>
    </location>
</feature>
<protein>
    <submittedName>
        <fullName evidence="3">Uncharacterized protein DUF4234</fullName>
    </submittedName>
</protein>
<dbReference type="Pfam" id="PF14018">
    <property type="entry name" value="DUF4234"/>
    <property type="match status" value="1"/>
</dbReference>
<keyword evidence="4" id="KW-1185">Reference proteome</keyword>
<accession>A0A2V3WFC6</accession>
<reference evidence="3 4" key="1">
    <citation type="submission" date="2018-05" db="EMBL/GenBank/DDBJ databases">
        <title>Genomic Encyclopedia of Type Strains, Phase IV (KMG-IV): sequencing the most valuable type-strain genomes for metagenomic binning, comparative biology and taxonomic classification.</title>
        <authorList>
            <person name="Goeker M."/>
        </authorList>
    </citation>
    <scope>NUCLEOTIDE SEQUENCE [LARGE SCALE GENOMIC DNA]</scope>
    <source>
        <strain evidence="3 4">DSM 22440</strain>
    </source>
</reference>
<feature type="transmembrane region" description="Helical" evidence="1">
    <location>
        <begin position="86"/>
        <end position="104"/>
    </location>
</feature>
<gene>
    <name evidence="3" type="ORF">DES38_10217</name>
</gene>
<evidence type="ECO:0000313" key="4">
    <source>
        <dbReference type="Proteomes" id="UP000247922"/>
    </source>
</evidence>
<keyword evidence="1" id="KW-0812">Transmembrane</keyword>